<dbReference type="GO" id="GO:0008270">
    <property type="term" value="F:zinc ion binding"/>
    <property type="evidence" value="ECO:0007669"/>
    <property type="project" value="UniProtKB-KW"/>
</dbReference>
<feature type="region of interest" description="Disordered" evidence="7">
    <location>
        <begin position="452"/>
        <end position="517"/>
    </location>
</feature>
<dbReference type="InterPro" id="IPR011011">
    <property type="entry name" value="Znf_FYVE_PHD"/>
</dbReference>
<dbReference type="SUPFAM" id="SSF57903">
    <property type="entry name" value="FYVE/PHD zinc finger"/>
    <property type="match status" value="2"/>
</dbReference>
<dbReference type="ExpressionAtlas" id="A0A0Q3HN58">
    <property type="expression patterns" value="baseline"/>
</dbReference>
<feature type="region of interest" description="Disordered" evidence="7">
    <location>
        <begin position="723"/>
        <end position="742"/>
    </location>
</feature>
<dbReference type="OrthoDB" id="784962at2759"/>
<dbReference type="InterPro" id="IPR001965">
    <property type="entry name" value="Znf_PHD"/>
</dbReference>
<accession>A0A0Q3HN58</accession>
<dbReference type="SMART" id="SM00571">
    <property type="entry name" value="DDT"/>
    <property type="match status" value="1"/>
</dbReference>
<dbReference type="PROSITE" id="PS50016">
    <property type="entry name" value="ZF_PHD_2"/>
    <property type="match status" value="1"/>
</dbReference>
<dbReference type="CDD" id="cd15517">
    <property type="entry name" value="PHD_TCF19_like"/>
    <property type="match status" value="1"/>
</dbReference>
<feature type="region of interest" description="Disordered" evidence="7">
    <location>
        <begin position="1807"/>
        <end position="1844"/>
    </location>
</feature>
<dbReference type="InterPro" id="IPR056618">
    <property type="entry name" value="Chromo_PTM"/>
</dbReference>
<evidence type="ECO:0000256" key="4">
    <source>
        <dbReference type="ARBA" id="ARBA00022833"/>
    </source>
</evidence>
<dbReference type="SMART" id="SM00249">
    <property type="entry name" value="PHD"/>
    <property type="match status" value="4"/>
</dbReference>
<dbReference type="EMBL" id="CM000883">
    <property type="protein sequence ID" value="KQJ89595.1"/>
    <property type="molecule type" value="Genomic_DNA"/>
</dbReference>
<dbReference type="PANTHER" id="PTHR46508">
    <property type="entry name" value="PHD FINGER FAMILY PROTEIN"/>
    <property type="match status" value="1"/>
</dbReference>
<dbReference type="GeneID" id="100837721"/>
<reference evidence="10" key="2">
    <citation type="submission" date="2017-06" db="EMBL/GenBank/DDBJ databases">
        <title>WGS assembly of Brachypodium distachyon.</title>
        <authorList>
            <consortium name="The International Brachypodium Initiative"/>
            <person name="Lucas S."/>
            <person name="Harmon-Smith M."/>
            <person name="Lail K."/>
            <person name="Tice H."/>
            <person name="Grimwood J."/>
            <person name="Bruce D."/>
            <person name="Barry K."/>
            <person name="Shu S."/>
            <person name="Lindquist E."/>
            <person name="Wang M."/>
            <person name="Pitluck S."/>
            <person name="Vogel J.P."/>
            <person name="Garvin D.F."/>
            <person name="Mockler T.C."/>
            <person name="Schmutz J."/>
            <person name="Rokhsar D."/>
            <person name="Bevan M.W."/>
        </authorList>
    </citation>
    <scope>NUCLEOTIDE SEQUENCE</scope>
    <source>
        <strain evidence="10">Bd21</strain>
    </source>
</reference>
<dbReference type="InterPro" id="IPR018501">
    <property type="entry name" value="DDT_dom"/>
</dbReference>
<feature type="region of interest" description="Disordered" evidence="7">
    <location>
        <begin position="888"/>
        <end position="923"/>
    </location>
</feature>
<dbReference type="EnsemblPlants" id="KQJ89595">
    <property type="protein sequence ID" value="KQJ89595"/>
    <property type="gene ID" value="BRADI_4g26627v3"/>
</dbReference>
<keyword evidence="4" id="KW-0862">Zinc</keyword>
<dbReference type="InterPro" id="IPR013083">
    <property type="entry name" value="Znf_RING/FYVE/PHD"/>
</dbReference>
<proteinExistence type="predicted"/>
<reference evidence="10 11" key="1">
    <citation type="journal article" date="2010" name="Nature">
        <title>Genome sequencing and analysis of the model grass Brachypodium distachyon.</title>
        <authorList>
            <consortium name="International Brachypodium Initiative"/>
        </authorList>
    </citation>
    <scope>NUCLEOTIDE SEQUENCE [LARGE SCALE GENOMIC DNA]</scope>
    <source>
        <strain evidence="10 11">Bd21</strain>
    </source>
</reference>
<dbReference type="PANTHER" id="PTHR46508:SF22">
    <property type="entry name" value="PHD-TYPE DOMAIN-CONTAINING PROTEIN"/>
    <property type="match status" value="1"/>
</dbReference>
<evidence type="ECO:0000256" key="7">
    <source>
        <dbReference type="SAM" id="MobiDB-lite"/>
    </source>
</evidence>
<comment type="subcellular location">
    <subcellularLocation>
        <location evidence="1">Nucleus</location>
    </subcellularLocation>
</comment>
<reference evidence="11" key="3">
    <citation type="submission" date="2018-08" db="UniProtKB">
        <authorList>
            <consortium name="EnsemblPlants"/>
        </authorList>
    </citation>
    <scope>IDENTIFICATION</scope>
    <source>
        <strain evidence="11">cv. Bd21</strain>
    </source>
</reference>
<dbReference type="Gramene" id="KQJ89595">
    <property type="protein sequence ID" value="KQJ89595"/>
    <property type="gene ID" value="BRADI_4g26627v3"/>
</dbReference>
<feature type="region of interest" description="Disordered" evidence="7">
    <location>
        <begin position="1686"/>
        <end position="1706"/>
    </location>
</feature>
<evidence type="ECO:0000256" key="5">
    <source>
        <dbReference type="ARBA" id="ARBA00023242"/>
    </source>
</evidence>
<protein>
    <recommendedName>
        <fullName evidence="13">PHD-type domain-containing protein</fullName>
    </recommendedName>
</protein>
<feature type="compositionally biased region" description="Polar residues" evidence="7">
    <location>
        <begin position="231"/>
        <end position="244"/>
    </location>
</feature>
<evidence type="ECO:0000313" key="11">
    <source>
        <dbReference type="EnsemblPlants" id="KQJ89595"/>
    </source>
</evidence>
<evidence type="ECO:0008006" key="13">
    <source>
        <dbReference type="Google" id="ProtNLM"/>
    </source>
</evidence>
<dbReference type="Gene3D" id="3.30.40.10">
    <property type="entry name" value="Zinc/RING finger domain, C3HC4 (zinc finger)"/>
    <property type="match status" value="1"/>
</dbReference>
<keyword evidence="5" id="KW-0539">Nucleus</keyword>
<keyword evidence="3 6" id="KW-0863">Zinc-finger</keyword>
<evidence type="ECO:0000256" key="2">
    <source>
        <dbReference type="ARBA" id="ARBA00022723"/>
    </source>
</evidence>
<evidence type="ECO:0000259" key="8">
    <source>
        <dbReference type="PROSITE" id="PS50016"/>
    </source>
</evidence>
<dbReference type="InterPro" id="IPR019787">
    <property type="entry name" value="Znf_PHD-finger"/>
</dbReference>
<dbReference type="RefSeq" id="XP_010237980.2">
    <property type="nucleotide sequence ID" value="XM_010239678.3"/>
</dbReference>
<feature type="domain" description="DDT" evidence="9">
    <location>
        <begin position="531"/>
        <end position="591"/>
    </location>
</feature>
<evidence type="ECO:0000256" key="6">
    <source>
        <dbReference type="PROSITE-ProRule" id="PRU00146"/>
    </source>
</evidence>
<dbReference type="Gene3D" id="2.60.120.650">
    <property type="entry name" value="Cupin"/>
    <property type="match status" value="1"/>
</dbReference>
<feature type="domain" description="PHD-type" evidence="8">
    <location>
        <begin position="745"/>
        <end position="792"/>
    </location>
</feature>
<keyword evidence="2" id="KW-0479">Metal-binding</keyword>
<evidence type="ECO:0000313" key="12">
    <source>
        <dbReference type="Proteomes" id="UP000008810"/>
    </source>
</evidence>
<keyword evidence="12" id="KW-1185">Reference proteome</keyword>
<evidence type="ECO:0000259" key="9">
    <source>
        <dbReference type="PROSITE" id="PS50827"/>
    </source>
</evidence>
<dbReference type="Proteomes" id="UP000008810">
    <property type="component" value="Chromosome 4"/>
</dbReference>
<dbReference type="Pfam" id="PF24294">
    <property type="entry name" value="Chromo_PTM"/>
    <property type="match status" value="1"/>
</dbReference>
<organism evidence="10">
    <name type="scientific">Brachypodium distachyon</name>
    <name type="common">Purple false brome</name>
    <name type="synonym">Trachynia distachya</name>
    <dbReference type="NCBI Taxonomy" id="15368"/>
    <lineage>
        <taxon>Eukaryota</taxon>
        <taxon>Viridiplantae</taxon>
        <taxon>Streptophyta</taxon>
        <taxon>Embryophyta</taxon>
        <taxon>Tracheophyta</taxon>
        <taxon>Spermatophyta</taxon>
        <taxon>Magnoliopsida</taxon>
        <taxon>Liliopsida</taxon>
        <taxon>Poales</taxon>
        <taxon>Poaceae</taxon>
        <taxon>BOP clade</taxon>
        <taxon>Pooideae</taxon>
        <taxon>Stipodae</taxon>
        <taxon>Brachypodieae</taxon>
        <taxon>Brachypodium</taxon>
    </lineage>
</organism>
<dbReference type="PROSITE" id="PS50827">
    <property type="entry name" value="DDT"/>
    <property type="match status" value="1"/>
</dbReference>
<dbReference type="Pfam" id="PF00628">
    <property type="entry name" value="PHD"/>
    <property type="match status" value="1"/>
</dbReference>
<evidence type="ECO:0000256" key="1">
    <source>
        <dbReference type="ARBA" id="ARBA00004123"/>
    </source>
</evidence>
<name>A0A0Q3HN58_BRADI</name>
<dbReference type="GO" id="GO:0005634">
    <property type="term" value="C:nucleus"/>
    <property type="evidence" value="ECO:0007669"/>
    <property type="project" value="UniProtKB-SubCell"/>
</dbReference>
<dbReference type="Pfam" id="PF02791">
    <property type="entry name" value="DDT"/>
    <property type="match status" value="1"/>
</dbReference>
<gene>
    <name evidence="11" type="primary">LOC100837721</name>
    <name evidence="10" type="ORF">BRADI_4g26627v3</name>
</gene>
<feature type="region of interest" description="Disordered" evidence="7">
    <location>
        <begin position="39"/>
        <end position="339"/>
    </location>
</feature>
<dbReference type="InterPro" id="IPR019786">
    <property type="entry name" value="Zinc_finger_PHD-type_CS"/>
</dbReference>
<dbReference type="CDD" id="cd15532">
    <property type="entry name" value="PHD2_CHD_II"/>
    <property type="match status" value="1"/>
</dbReference>
<dbReference type="PROSITE" id="PS01359">
    <property type="entry name" value="ZF_PHD_1"/>
    <property type="match status" value="1"/>
</dbReference>
<evidence type="ECO:0000256" key="3">
    <source>
        <dbReference type="ARBA" id="ARBA00022771"/>
    </source>
</evidence>
<feature type="compositionally biased region" description="Polar residues" evidence="7">
    <location>
        <begin position="894"/>
        <end position="903"/>
    </location>
</feature>
<feature type="compositionally biased region" description="Basic residues" evidence="7">
    <location>
        <begin position="1691"/>
        <end position="1706"/>
    </location>
</feature>
<evidence type="ECO:0000313" key="10">
    <source>
        <dbReference type="EMBL" id="KQJ89595.1"/>
    </source>
</evidence>
<sequence length="2090" mass="226612">MLPGGAATSYPLVVDEGMEGSGVDIAGVAVTGVVAVVGEAGNPPSAAPPRTSLGESSGLDGQPDGAPPPLPTQGDGDKQQDGTPPPLPTQGNEDKQQDGAPPLPLLSEDNEEGGLLGKQMEVAAPLVTTESNDEDGLLGKQPDGVPPLQSQGDEDKQHLGEANMDVDEALSVNQDDAEQPTLTEPKLDVNEVGILDKQQDGVAALLTGSDGGKQPDRAMSEANMDVDEAPSVSQDHVEQPTSIDPKSDVNKVGILDKQQDGAAPLLTESNEDKQPDRAMSNANMDVDELPLVSDNNAEQPIARESKSDANGILEKQQDVATEANMEVDGSGAPEQQDHTVVAAPTEANNLESAEARVVDQQPSTSQVVPPAKDKEVGECLVGRYVSSSASDQGRVRIGKVASYDGSIGLYNVVFEDGQGEELGLPQLRELLMAKVNAASGMKMSCRKRKLDLLVSPGNKGPPSTRQKVDDACEVPARPDASRHAGSGLDVSGGAESSSNSSDSTKEPPAELCLPMQGPELPPSSADIAVPEESISYLFSAYNFLRSFNVQLFLSPFGLDDFVASINCTVQNTLLDAVHVSLLRVLRRHLETKSSDGSELASNCLKFVDWALLDALTWPTFLLEYLYIMGCMKSLGGKSFGRTFLAIEYYKLPVTMKLRLLQILCDHVAESEELKAELEAREGYNEDIEYDTDSSILSEAGSRAVSTRASKASVLNKIEGLQSSETAPNVSQPETDLPNASQDGNSDDCRICGMDGTLVCCDGCPWAYHSRCIGLNKAFLPQGLWFCPECVVNKLGPTSSKIERGARGAQMFGIDICGRLFLGSCNYLLVIGASTDAGSYTRYYNQYDVVKVLRILACSDAYTDICRRITEYWRHLLDMFQNERSKIGKEAGAGHTTQSNTLLSVTPMKAGDGSARTTSKDGTDEHLEGRQLMMASVVAATEKNNEVCMQTPLALNHIHNAPSNGALGPAGASSISHQSGSVVTGVSNVTRAQPSHGLLHPNFSACGSGFDNGISGEDNGSAISVKADLPCPSYQSKSPLQLTAEKFGNTSGGRPAKVSCFRPQAYMNLYSHGSIAASAAANLAILTSDEGQVSASQLAANRKKKMAADCALQVKAFSSPAAQFIWPSTEKKVMEVPRDKCGWCIACKSSASGSKKACFLNVATANAAKGSARILSVMHVIKSSESHFPSITAYLANMEESLRGLLVGSLQDMQQRQRWHKQLQEASNCKAIIPLLLELESNIRTIAYSTSWTKLIDEWPVESPAASVGLSRPAAYQKRGTGGRRGRRRSLATESVTNTAVTDDDKSWKEFNWWSGGNISKRILQRGAHLSLAIRKTVRQGGKKRIAGLSYHDASSYPRRTRQFAWRACVCLSQNSSQLALQVRYLDAHIRWKEFVPPDQIPSDGRSSDADFSSLRNAVVCDKKIVDNKMRYALKFPNQKHLPVRVTKNILETEDNQDQNVKLWFSENHIPLYLVREFEKKAGVISLPSPGTLQSNCFTNLYQRRIKASTGDVFFYLFHKGDVYPCASCKKDVLFRDVIRCSSCEGNCHKECTVRSVGSKGGNAASSLICKLCLQKRNLVLTNYNTNTRYALPQKNSNSQLPVTAPKIIFKVGSSHSSELAAKIQAQPVAKVVQPVAKVVQPVTMVESYPVAMVETQPTSKVLAHPITNVEAWPVTNLATQNVAGLQAQAKTRAKKSKPERPRKRKKTQEITYFGLVWKKNKNENNGSDFRANDVILKSKDGICSSIKPTCCLCNKPYSPDFLYVRCEKCKAWFHGDALRLEEERIFEVVEYRCCKCRRRAIPKCPHSDNFKKSEPELSEQTVATSSQSSMLSSEENDDTADQDPLLASYGTVEPIREEMFDADLSVNNTRFTPGTNQKLSVRRAQSKNSGYVDQAGVPVNEGHNQNQPPANANLKFSDMDEFSLSEVDGVDASELLGWDLPQGNAYTSAPDYTPNCQWNDPSCGSAPAGDFEPQTFFSFTELLEADDTRFDNTFGMSNGNCAGSFDQGGASFDDISAFLVEDGSSNMHFPANDPPSDKPACNKCKNSQPPPDLKCLVCGLHIHRHCSPWDEDDLPAESADWACGGCREWR</sequence>